<feature type="transmembrane region" description="Helical" evidence="6">
    <location>
        <begin position="7"/>
        <end position="26"/>
    </location>
</feature>
<keyword evidence="9" id="KW-1185">Reference proteome</keyword>
<dbReference type="GO" id="GO:0016757">
    <property type="term" value="F:glycosyltransferase activity"/>
    <property type="evidence" value="ECO:0007669"/>
    <property type="project" value="UniProtKB-KW"/>
</dbReference>
<dbReference type="EMBL" id="VDCV01000015">
    <property type="protein sequence ID" value="KAB5525079.1"/>
    <property type="molecule type" value="Genomic_DNA"/>
</dbReference>
<evidence type="ECO:0000256" key="3">
    <source>
        <dbReference type="ARBA" id="ARBA00022676"/>
    </source>
</evidence>
<evidence type="ECO:0000256" key="2">
    <source>
        <dbReference type="ARBA" id="ARBA00010271"/>
    </source>
</evidence>
<feature type="domain" description="Exostosin GT47" evidence="7">
    <location>
        <begin position="29"/>
        <end position="196"/>
    </location>
</feature>
<organism evidence="8 9">
    <name type="scientific">Salix brachista</name>
    <dbReference type="NCBI Taxonomy" id="2182728"/>
    <lineage>
        <taxon>Eukaryota</taxon>
        <taxon>Viridiplantae</taxon>
        <taxon>Streptophyta</taxon>
        <taxon>Embryophyta</taxon>
        <taxon>Tracheophyta</taxon>
        <taxon>Spermatophyta</taxon>
        <taxon>Magnoliopsida</taxon>
        <taxon>eudicotyledons</taxon>
        <taxon>Gunneridae</taxon>
        <taxon>Pentapetalae</taxon>
        <taxon>rosids</taxon>
        <taxon>fabids</taxon>
        <taxon>Malpighiales</taxon>
        <taxon>Salicaceae</taxon>
        <taxon>Saliceae</taxon>
        <taxon>Salix</taxon>
    </lineage>
</organism>
<keyword evidence="5" id="KW-0333">Golgi apparatus</keyword>
<dbReference type="Pfam" id="PF03016">
    <property type="entry name" value="Exostosin_GT47"/>
    <property type="match status" value="1"/>
</dbReference>
<reference evidence="9" key="1">
    <citation type="journal article" date="2019" name="Gigascience">
        <title>De novo genome assembly of the endangered Acer yangbiense, a plant species with extremely small populations endemic to Yunnan Province, China.</title>
        <authorList>
            <person name="Yang J."/>
            <person name="Wariss H.M."/>
            <person name="Tao L."/>
            <person name="Zhang R."/>
            <person name="Yun Q."/>
            <person name="Hollingsworth P."/>
            <person name="Dao Z."/>
            <person name="Luo G."/>
            <person name="Guo H."/>
            <person name="Ma Y."/>
            <person name="Sun W."/>
        </authorList>
    </citation>
    <scope>NUCLEOTIDE SEQUENCE [LARGE SCALE GENOMIC DNA]</scope>
    <source>
        <strain evidence="9">cv. br00</strain>
    </source>
</reference>
<dbReference type="Proteomes" id="UP000326939">
    <property type="component" value="Chromosome 15"/>
</dbReference>
<dbReference type="InterPro" id="IPR040911">
    <property type="entry name" value="Exostosin_GT47"/>
</dbReference>
<keyword evidence="3" id="KW-0808">Transferase</keyword>
<accession>A0A5N5K0J7</accession>
<dbReference type="GO" id="GO:0000139">
    <property type="term" value="C:Golgi membrane"/>
    <property type="evidence" value="ECO:0007669"/>
    <property type="project" value="UniProtKB-SubCell"/>
</dbReference>
<keyword evidence="6" id="KW-0472">Membrane</keyword>
<evidence type="ECO:0000256" key="1">
    <source>
        <dbReference type="ARBA" id="ARBA00004323"/>
    </source>
</evidence>
<comment type="similarity">
    <text evidence="2">Belongs to the glycosyltransferase 47 family.</text>
</comment>
<dbReference type="PANTHER" id="PTHR11062:SF43">
    <property type="entry name" value="EXOSTOSIN FAMILY PROTEIN"/>
    <property type="match status" value="1"/>
</dbReference>
<dbReference type="InterPro" id="IPR004263">
    <property type="entry name" value="Exostosin"/>
</dbReference>
<evidence type="ECO:0000259" key="7">
    <source>
        <dbReference type="Pfam" id="PF03016"/>
    </source>
</evidence>
<dbReference type="PANTHER" id="PTHR11062">
    <property type="entry name" value="EXOSTOSIN HEPARAN SULFATE GLYCOSYLTRANSFERASE -RELATED"/>
    <property type="match status" value="1"/>
</dbReference>
<keyword evidence="6" id="KW-1133">Transmembrane helix</keyword>
<protein>
    <recommendedName>
        <fullName evidence="7">Exostosin GT47 domain-containing protein</fullName>
    </recommendedName>
</protein>
<comment type="subcellular location">
    <subcellularLocation>
        <location evidence="1">Golgi apparatus membrane</location>
        <topology evidence="1">Single-pass type II membrane protein</topology>
    </subcellularLocation>
</comment>
<evidence type="ECO:0000313" key="9">
    <source>
        <dbReference type="Proteomes" id="UP000326939"/>
    </source>
</evidence>
<dbReference type="AlphaFoldDB" id="A0A5N5K0J7"/>
<evidence type="ECO:0000256" key="6">
    <source>
        <dbReference type="SAM" id="Phobius"/>
    </source>
</evidence>
<feature type="transmembrane region" description="Helical" evidence="6">
    <location>
        <begin position="46"/>
        <end position="66"/>
    </location>
</feature>
<name>A0A5N5K0J7_9ROSI</name>
<evidence type="ECO:0000256" key="4">
    <source>
        <dbReference type="ARBA" id="ARBA00022968"/>
    </source>
</evidence>
<sequence>MLALKELAALVIVLGIASTLLQHWYWLPLPSKANQRLFKGLFNLQLFFVCFLACIFLLRFFLVHFLGSFEGQFQFLTLINVNSILYVLQHSTAGVHHSEEFFLLNYEAMEKDLRDDLPRYKEMVIQNYVRTITIKYPYWNRTLGADHFFVSCHGIGNRATAAFPFLLKNAFRLVCSPGYDSNYIPHKDVSLPQILELSVPPEGDDIWNDSTMESLPIQLTPVKIHPPR</sequence>
<gene>
    <name evidence="8" type="ORF">DKX38_022828</name>
</gene>
<evidence type="ECO:0000313" key="8">
    <source>
        <dbReference type="EMBL" id="KAB5525079.1"/>
    </source>
</evidence>
<proteinExistence type="inferred from homology"/>
<keyword evidence="4" id="KW-0735">Signal-anchor</keyword>
<keyword evidence="6" id="KW-0812">Transmembrane</keyword>
<comment type="caution">
    <text evidence="8">The sequence shown here is derived from an EMBL/GenBank/DDBJ whole genome shotgun (WGS) entry which is preliminary data.</text>
</comment>
<evidence type="ECO:0000256" key="5">
    <source>
        <dbReference type="ARBA" id="ARBA00023034"/>
    </source>
</evidence>
<keyword evidence="3" id="KW-0328">Glycosyltransferase</keyword>